<dbReference type="GO" id="GO:0080025">
    <property type="term" value="F:phosphatidylinositol-3,5-bisphosphate binding"/>
    <property type="evidence" value="ECO:0007669"/>
    <property type="project" value="TreeGrafter"/>
</dbReference>
<dbReference type="GO" id="GO:0070273">
    <property type="term" value="F:phosphatidylinositol-4-phosphate binding"/>
    <property type="evidence" value="ECO:0007669"/>
    <property type="project" value="TreeGrafter"/>
</dbReference>
<dbReference type="SMART" id="SM00233">
    <property type="entry name" value="PH"/>
    <property type="match status" value="1"/>
</dbReference>
<dbReference type="InterPro" id="IPR011993">
    <property type="entry name" value="PH-like_dom_sf"/>
</dbReference>
<feature type="region of interest" description="Disordered" evidence="2">
    <location>
        <begin position="67"/>
        <end position="86"/>
    </location>
</feature>
<dbReference type="InterPro" id="IPR001849">
    <property type="entry name" value="PH_domain"/>
</dbReference>
<dbReference type="PANTHER" id="PTHR12752:SF3">
    <property type="entry name" value="PLECKSTRIN HOMOLOGY DOMAIN-CONTAINING FAMILY A MEMBER 5"/>
    <property type="match status" value="1"/>
</dbReference>
<evidence type="ECO:0000313" key="5">
    <source>
        <dbReference type="Proteomes" id="UP000314986"/>
    </source>
</evidence>
<dbReference type="CDD" id="cd13248">
    <property type="entry name" value="PH_PEPP1_2_3"/>
    <property type="match status" value="1"/>
</dbReference>
<accession>A0A4W3IE23</accession>
<dbReference type="Ensembl" id="ENSCMIT00000027480.1">
    <property type="protein sequence ID" value="ENSCMIP00000027047.1"/>
    <property type="gene ID" value="ENSCMIG00000011784.1"/>
</dbReference>
<reference evidence="4" key="5">
    <citation type="submission" date="2025-09" db="UniProtKB">
        <authorList>
            <consortium name="Ensembl"/>
        </authorList>
    </citation>
    <scope>IDENTIFICATION</scope>
</reference>
<dbReference type="Pfam" id="PF25541">
    <property type="entry name" value="TBCA_PH"/>
    <property type="match status" value="1"/>
</dbReference>
<feature type="compositionally biased region" description="Polar residues" evidence="2">
    <location>
        <begin position="852"/>
        <end position="869"/>
    </location>
</feature>
<dbReference type="PROSITE" id="PS50003">
    <property type="entry name" value="PH_DOMAIN"/>
    <property type="match status" value="1"/>
</dbReference>
<dbReference type="AlphaFoldDB" id="A0A4W3IE23"/>
<evidence type="ECO:0000256" key="1">
    <source>
        <dbReference type="SAM" id="Coils"/>
    </source>
</evidence>
<dbReference type="Pfam" id="PF00169">
    <property type="entry name" value="PH"/>
    <property type="match status" value="1"/>
</dbReference>
<feature type="compositionally biased region" description="Basic and acidic residues" evidence="2">
    <location>
        <begin position="744"/>
        <end position="757"/>
    </location>
</feature>
<keyword evidence="5" id="KW-1185">Reference proteome</keyword>
<reference evidence="4" key="4">
    <citation type="submission" date="2025-08" db="UniProtKB">
        <authorList>
            <consortium name="Ensembl"/>
        </authorList>
    </citation>
    <scope>IDENTIFICATION</scope>
</reference>
<evidence type="ECO:0000313" key="4">
    <source>
        <dbReference type="Ensembl" id="ENSCMIP00000027047.1"/>
    </source>
</evidence>
<keyword evidence="1" id="KW-0175">Coiled coil</keyword>
<sequence length="927" mass="105837">YYINHNERKVTCKHPVTGLTSQENCIFVMNEEAAATMASQERKERPVSVVSEVSNYTMASEMTLVPMSPVGRSSRSSKKIHNFGKRSNSIKRNANAPVIKRGWLYKQDSTGMKLWKKRWFVLADLCLFYYRDDKEEGILGSILLPSFKIGPVSPEDHINRKYAFKAAHPNMRTYYFYTDTVKEMESWMKVMIEAALVQTEPVKRIEKVKSENLPPQEANNHIVNHKMLMKPEAPNQKNKDPTLSLQTIDNSNLGHADKYGFDKDRLDKPLTKINSINLHSTKLESPNVMSSKGTSSVQAGQYKPIRVNSSTSSATSPAGAISAPMDDTDAGREMLVFQNSNGRGMQRTNSMVQLEQWVRTQKERGQEDEPRSITCYQTLPRNMPSYRAQAMPRYRTMPRHSTARPESICTLSSSSYDRVLGPRSADDKRRSMRDDTMWQLYEWQQRQVYQRQGTLPRHGTLSTPVTMVNIVEQSHSIPASPSHGSLVPYQVYSPLKSYDTASRSELSSPILRGDMTIDSSQSRRHRTPFVYPPNRRSMPAGLPGQNVNPENLQGKTVSIIDEFSLYNYGTEDLDIDAKLSQLCEQGKVVHEQEEKLQQLHKEKHTLEQALLAASQEIEMNPDKPNVVQSVAIQRDVLQNGLLSTCREVSRATTELERGWSEYDKLEYDVTYAQNQLKEQLDRLEGIETELTAQQHAQIQKELWRIQDTNTVFNQCCLHLKGPDYRLYKSEPELTTVTEVDESNVDEKSEGVIDKESGTSKGMSFPVGIVPPRTKSPMPESATIASYVTLRKHRKMDGTTPYMERPKSAVDQLFLAESPRPRMSIEEQLERIKRHQQASLKEKRKGLNLIAVQDQSPSRSQSRENFQAKPTNPAEKYSVSFIAFIFMMKEEMRRNIHGVIRWGEDKLFFINIICSCSTRQTLNVMLFS</sequence>
<name>A0A4W3IE23_CALMI</name>
<dbReference type="GeneTree" id="ENSGT00940000155728"/>
<dbReference type="InterPro" id="IPR040392">
    <property type="entry name" value="PKHA4-7_PH"/>
</dbReference>
<dbReference type="FunFam" id="2.30.29.30:FF:000083">
    <property type="entry name" value="Pleckstrin homology domain-containing family A member 5"/>
    <property type="match status" value="1"/>
</dbReference>
<feature type="region of interest" description="Disordered" evidence="2">
    <location>
        <begin position="503"/>
        <end position="550"/>
    </location>
</feature>
<dbReference type="Gene3D" id="2.30.29.30">
    <property type="entry name" value="Pleckstrin-homology domain (PH domain)/Phosphotyrosine-binding domain (PTB)"/>
    <property type="match status" value="1"/>
</dbReference>
<organism evidence="4 5">
    <name type="scientific">Callorhinchus milii</name>
    <name type="common">Ghost shark</name>
    <dbReference type="NCBI Taxonomy" id="7868"/>
    <lineage>
        <taxon>Eukaryota</taxon>
        <taxon>Metazoa</taxon>
        <taxon>Chordata</taxon>
        <taxon>Craniata</taxon>
        <taxon>Vertebrata</taxon>
        <taxon>Chondrichthyes</taxon>
        <taxon>Holocephali</taxon>
        <taxon>Chimaeriformes</taxon>
        <taxon>Callorhinchidae</taxon>
        <taxon>Callorhinchus</taxon>
    </lineage>
</organism>
<dbReference type="GO" id="GO:0010314">
    <property type="term" value="F:phosphatidylinositol-5-phosphate binding"/>
    <property type="evidence" value="ECO:0007669"/>
    <property type="project" value="TreeGrafter"/>
</dbReference>
<feature type="domain" description="PH" evidence="3">
    <location>
        <begin position="97"/>
        <end position="196"/>
    </location>
</feature>
<reference evidence="5" key="1">
    <citation type="journal article" date="2006" name="Science">
        <title>Ancient noncoding elements conserved in the human genome.</title>
        <authorList>
            <person name="Venkatesh B."/>
            <person name="Kirkness E.F."/>
            <person name="Loh Y.H."/>
            <person name="Halpern A.L."/>
            <person name="Lee A.P."/>
            <person name="Johnson J."/>
            <person name="Dandona N."/>
            <person name="Viswanathan L.D."/>
            <person name="Tay A."/>
            <person name="Venter J.C."/>
            <person name="Strausberg R.L."/>
            <person name="Brenner S."/>
        </authorList>
    </citation>
    <scope>NUCLEOTIDE SEQUENCE [LARGE SCALE GENOMIC DNA]</scope>
</reference>
<evidence type="ECO:0000256" key="2">
    <source>
        <dbReference type="SAM" id="MobiDB-lite"/>
    </source>
</evidence>
<dbReference type="GO" id="GO:0032266">
    <property type="term" value="F:phosphatidylinositol-3-phosphate binding"/>
    <property type="evidence" value="ECO:0007669"/>
    <property type="project" value="TreeGrafter"/>
</dbReference>
<proteinExistence type="predicted"/>
<dbReference type="GO" id="GO:0005829">
    <property type="term" value="C:cytosol"/>
    <property type="evidence" value="ECO:0007669"/>
    <property type="project" value="TreeGrafter"/>
</dbReference>
<feature type="compositionally biased region" description="Basic residues" evidence="2">
    <location>
        <begin position="75"/>
        <end position="84"/>
    </location>
</feature>
<dbReference type="InterPro" id="IPR057971">
    <property type="entry name" value="PKHA4-7_TBCA"/>
</dbReference>
<protein>
    <submittedName>
        <fullName evidence="4">Pleckstrin homology domain containing, family A member 5</fullName>
    </submittedName>
</protein>
<dbReference type="Proteomes" id="UP000314986">
    <property type="component" value="Unassembled WGS sequence"/>
</dbReference>
<feature type="region of interest" description="Disordered" evidence="2">
    <location>
        <begin position="850"/>
        <end position="870"/>
    </location>
</feature>
<dbReference type="PANTHER" id="PTHR12752">
    <property type="entry name" value="PHOSPHOINOSITOL 3-PHOSPHATE-BINDING PROTEIN"/>
    <property type="match status" value="1"/>
</dbReference>
<feature type="region of interest" description="Disordered" evidence="2">
    <location>
        <begin position="740"/>
        <end position="779"/>
    </location>
</feature>
<reference evidence="5" key="3">
    <citation type="journal article" date="2014" name="Nature">
        <title>Elephant shark genome provides unique insights into gnathostome evolution.</title>
        <authorList>
            <consortium name="International Elephant Shark Genome Sequencing Consortium"/>
            <person name="Venkatesh B."/>
            <person name="Lee A.P."/>
            <person name="Ravi V."/>
            <person name="Maurya A.K."/>
            <person name="Lian M.M."/>
            <person name="Swann J.B."/>
            <person name="Ohta Y."/>
            <person name="Flajnik M.F."/>
            <person name="Sutoh Y."/>
            <person name="Kasahara M."/>
            <person name="Hoon S."/>
            <person name="Gangu V."/>
            <person name="Roy S.W."/>
            <person name="Irimia M."/>
            <person name="Korzh V."/>
            <person name="Kondrychyn I."/>
            <person name="Lim Z.W."/>
            <person name="Tay B.H."/>
            <person name="Tohari S."/>
            <person name="Kong K.W."/>
            <person name="Ho S."/>
            <person name="Lorente-Galdos B."/>
            <person name="Quilez J."/>
            <person name="Marques-Bonet T."/>
            <person name="Raney B.J."/>
            <person name="Ingham P.W."/>
            <person name="Tay A."/>
            <person name="Hillier L.W."/>
            <person name="Minx P."/>
            <person name="Boehm T."/>
            <person name="Wilson R.K."/>
            <person name="Brenner S."/>
            <person name="Warren W.C."/>
        </authorList>
    </citation>
    <scope>NUCLEOTIDE SEQUENCE [LARGE SCALE GENOMIC DNA]</scope>
</reference>
<reference evidence="5" key="2">
    <citation type="journal article" date="2007" name="PLoS Biol.">
        <title>Survey sequencing and comparative analysis of the elephant shark (Callorhinchus milii) genome.</title>
        <authorList>
            <person name="Venkatesh B."/>
            <person name="Kirkness E.F."/>
            <person name="Loh Y.H."/>
            <person name="Halpern A.L."/>
            <person name="Lee A.P."/>
            <person name="Johnson J."/>
            <person name="Dandona N."/>
            <person name="Viswanathan L.D."/>
            <person name="Tay A."/>
            <person name="Venter J.C."/>
            <person name="Strausberg R.L."/>
            <person name="Brenner S."/>
        </authorList>
    </citation>
    <scope>NUCLEOTIDE SEQUENCE [LARGE SCALE GENOMIC DNA]</scope>
</reference>
<evidence type="ECO:0000259" key="3">
    <source>
        <dbReference type="PROSITE" id="PS50003"/>
    </source>
</evidence>
<feature type="coiled-coil region" evidence="1">
    <location>
        <begin position="589"/>
        <end position="616"/>
    </location>
</feature>
<dbReference type="SUPFAM" id="SSF50729">
    <property type="entry name" value="PH domain-like"/>
    <property type="match status" value="1"/>
</dbReference>